<proteinExistence type="predicted"/>
<organism evidence="1 2">
    <name type="scientific">Colletotrichum higginsianum (strain IMI 349063)</name>
    <name type="common">Crucifer anthracnose fungus</name>
    <dbReference type="NCBI Taxonomy" id="759273"/>
    <lineage>
        <taxon>Eukaryota</taxon>
        <taxon>Fungi</taxon>
        <taxon>Dikarya</taxon>
        <taxon>Ascomycota</taxon>
        <taxon>Pezizomycotina</taxon>
        <taxon>Sordariomycetes</taxon>
        <taxon>Hypocreomycetidae</taxon>
        <taxon>Glomerellales</taxon>
        <taxon>Glomerellaceae</taxon>
        <taxon>Colletotrichum</taxon>
        <taxon>Colletotrichum destructivum species complex</taxon>
    </lineage>
</organism>
<dbReference type="HOGENOM" id="CLU_1521354_0_0_1"/>
<dbReference type="EMBL" id="CACQ02002222">
    <property type="protein sequence ID" value="CCF36936.1"/>
    <property type="molecule type" value="Genomic_DNA"/>
</dbReference>
<gene>
    <name evidence="1" type="ORF">CH063_08393</name>
</gene>
<dbReference type="AlphaFoldDB" id="H1V9N3"/>
<sequence>ARFRSVSESRCCRSRYRHHVDVLHPSFTRIAGPVTSRQTLWLFRLLQPQASVQHMSLITPLFPFSQSLSHVTILFLERCCGECFLHISPNVHDCVVPHQDGALAVVVELSFAGGVVVASTFTGVPQWSVRLLRSLFRLNISHLSNAPLPKRLSTGDLVTLRAEYPWESTRNSSRRTC</sequence>
<evidence type="ECO:0000313" key="1">
    <source>
        <dbReference type="EMBL" id="CCF36936.1"/>
    </source>
</evidence>
<name>H1V9N3_COLHI</name>
<reference evidence="2" key="1">
    <citation type="journal article" date="2012" name="Nat. Genet.">
        <title>Lifestyle transitions in plant pathogenic Colletotrichum fungi deciphered by genome and transcriptome analyses.</title>
        <authorList>
            <person name="O'Connell R.J."/>
            <person name="Thon M.R."/>
            <person name="Hacquard S."/>
            <person name="Amyotte S.G."/>
            <person name="Kleemann J."/>
            <person name="Torres M.F."/>
            <person name="Damm U."/>
            <person name="Buiate E.A."/>
            <person name="Epstein L."/>
            <person name="Alkan N."/>
            <person name="Altmueller J."/>
            <person name="Alvarado-Balderrama L."/>
            <person name="Bauser C.A."/>
            <person name="Becker C."/>
            <person name="Birren B.W."/>
            <person name="Chen Z."/>
            <person name="Choi J."/>
            <person name="Crouch J.A."/>
            <person name="Duvick J.P."/>
            <person name="Farman M.A."/>
            <person name="Gan P."/>
            <person name="Heiman D."/>
            <person name="Henrissat B."/>
            <person name="Howard R.J."/>
            <person name="Kabbage M."/>
            <person name="Koch C."/>
            <person name="Kracher B."/>
            <person name="Kubo Y."/>
            <person name="Law A.D."/>
            <person name="Lebrun M.-H."/>
            <person name="Lee Y.-H."/>
            <person name="Miyara I."/>
            <person name="Moore N."/>
            <person name="Neumann U."/>
            <person name="Nordstroem K."/>
            <person name="Panaccione D.G."/>
            <person name="Panstruga R."/>
            <person name="Place M."/>
            <person name="Proctor R.H."/>
            <person name="Prusky D."/>
            <person name="Rech G."/>
            <person name="Reinhardt R."/>
            <person name="Rollins J.A."/>
            <person name="Rounsley S."/>
            <person name="Schardl C.L."/>
            <person name="Schwartz D.C."/>
            <person name="Shenoy N."/>
            <person name="Shirasu K."/>
            <person name="Sikhakolli U.R."/>
            <person name="Stueber K."/>
            <person name="Sukno S.A."/>
            <person name="Sweigard J.A."/>
            <person name="Takano Y."/>
            <person name="Takahara H."/>
            <person name="Trail F."/>
            <person name="van der Does H.C."/>
            <person name="Voll L.M."/>
            <person name="Will I."/>
            <person name="Young S."/>
            <person name="Zeng Q."/>
            <person name="Zhang J."/>
            <person name="Zhou S."/>
            <person name="Dickman M.B."/>
            <person name="Schulze-Lefert P."/>
            <person name="Ver Loren van Themaat E."/>
            <person name="Ma L.-J."/>
            <person name="Vaillancourt L.J."/>
        </authorList>
    </citation>
    <scope>NUCLEOTIDE SEQUENCE [LARGE SCALE GENOMIC DNA]</scope>
    <source>
        <strain evidence="2">IMI 349063</strain>
    </source>
</reference>
<evidence type="ECO:0000313" key="2">
    <source>
        <dbReference type="Proteomes" id="UP000007174"/>
    </source>
</evidence>
<accession>H1V9N3</accession>
<protein>
    <submittedName>
        <fullName evidence="1">Uncharacterized protein</fullName>
    </submittedName>
</protein>
<dbReference type="Proteomes" id="UP000007174">
    <property type="component" value="Unassembled WGS sequence"/>
</dbReference>
<feature type="non-terminal residue" evidence="1">
    <location>
        <position position="1"/>
    </location>
</feature>